<gene>
    <name evidence="3" type="primary">GATSL3_3</name>
    <name evidence="3" type="ORF">BGZ97_011213</name>
</gene>
<evidence type="ECO:0000313" key="4">
    <source>
        <dbReference type="Proteomes" id="UP000823405"/>
    </source>
</evidence>
<dbReference type="SUPFAM" id="SSF55021">
    <property type="entry name" value="ACT-like"/>
    <property type="match status" value="2"/>
</dbReference>
<dbReference type="Gene3D" id="3.30.2130.10">
    <property type="entry name" value="VC0802-like"/>
    <property type="match status" value="2"/>
</dbReference>
<feature type="compositionally biased region" description="Polar residues" evidence="1">
    <location>
        <begin position="156"/>
        <end position="166"/>
    </location>
</feature>
<dbReference type="InterPro" id="IPR027795">
    <property type="entry name" value="CASTOR_ACT_dom"/>
</dbReference>
<evidence type="ECO:0000259" key="2">
    <source>
        <dbReference type="Pfam" id="PF13840"/>
    </source>
</evidence>
<dbReference type="Proteomes" id="UP000823405">
    <property type="component" value="Unassembled WGS sequence"/>
</dbReference>
<reference evidence="3" key="1">
    <citation type="journal article" date="2020" name="Fungal Divers.">
        <title>Resolving the Mortierellaceae phylogeny through synthesis of multi-gene phylogenetics and phylogenomics.</title>
        <authorList>
            <person name="Vandepol N."/>
            <person name="Liber J."/>
            <person name="Desiro A."/>
            <person name="Na H."/>
            <person name="Kennedy M."/>
            <person name="Barry K."/>
            <person name="Grigoriev I.V."/>
            <person name="Miller A.N."/>
            <person name="O'Donnell K."/>
            <person name="Stajich J.E."/>
            <person name="Bonito G."/>
        </authorList>
    </citation>
    <scope>NUCLEOTIDE SEQUENCE</scope>
    <source>
        <strain evidence="3">NVP60</strain>
    </source>
</reference>
<evidence type="ECO:0000313" key="3">
    <source>
        <dbReference type="EMBL" id="KAG0312398.1"/>
    </source>
</evidence>
<dbReference type="Pfam" id="PF13840">
    <property type="entry name" value="ACT_7"/>
    <property type="match status" value="2"/>
</dbReference>
<name>A0A9P6UN75_9FUNG</name>
<feature type="compositionally biased region" description="Polar residues" evidence="1">
    <location>
        <begin position="340"/>
        <end position="356"/>
    </location>
</feature>
<protein>
    <submittedName>
        <fullName evidence="3">GATS protein-like 3</fullName>
    </submittedName>
</protein>
<dbReference type="GO" id="GO:0006520">
    <property type="term" value="P:amino acid metabolic process"/>
    <property type="evidence" value="ECO:0007669"/>
    <property type="project" value="UniProtKB-ARBA"/>
</dbReference>
<feature type="region of interest" description="Disordered" evidence="1">
    <location>
        <begin position="340"/>
        <end position="432"/>
    </location>
</feature>
<comment type="caution">
    <text evidence="3">The sequence shown here is derived from an EMBL/GenBank/DDBJ whole genome shotgun (WGS) entry which is preliminary data.</text>
</comment>
<dbReference type="GO" id="GO:0046394">
    <property type="term" value="P:carboxylic acid biosynthetic process"/>
    <property type="evidence" value="ECO:0007669"/>
    <property type="project" value="UniProtKB-ARBA"/>
</dbReference>
<dbReference type="EMBL" id="JAAAIN010000619">
    <property type="protein sequence ID" value="KAG0312398.1"/>
    <property type="molecule type" value="Genomic_DNA"/>
</dbReference>
<proteinExistence type="predicted"/>
<evidence type="ECO:0000256" key="1">
    <source>
        <dbReference type="SAM" id="MobiDB-lite"/>
    </source>
</evidence>
<dbReference type="OrthoDB" id="58529at2759"/>
<feature type="compositionally biased region" description="Polar residues" evidence="1">
    <location>
        <begin position="182"/>
        <end position="196"/>
    </location>
</feature>
<feature type="compositionally biased region" description="Acidic residues" evidence="1">
    <location>
        <begin position="370"/>
        <end position="386"/>
    </location>
</feature>
<feature type="domain" description="CASTOR ACT" evidence="2">
    <location>
        <begin position="276"/>
        <end position="336"/>
    </location>
</feature>
<dbReference type="AlphaFoldDB" id="A0A9P6UN75"/>
<organism evidence="3 4">
    <name type="scientific">Linnemannia gamsii</name>
    <dbReference type="NCBI Taxonomy" id="64522"/>
    <lineage>
        <taxon>Eukaryota</taxon>
        <taxon>Fungi</taxon>
        <taxon>Fungi incertae sedis</taxon>
        <taxon>Mucoromycota</taxon>
        <taxon>Mortierellomycotina</taxon>
        <taxon>Mortierellomycetes</taxon>
        <taxon>Mortierellales</taxon>
        <taxon>Mortierellaceae</taxon>
        <taxon>Linnemannia</taxon>
    </lineage>
</organism>
<keyword evidence="4" id="KW-1185">Reference proteome</keyword>
<dbReference type="PANTHER" id="PTHR31131">
    <property type="entry name" value="CHROMOSOME 1, WHOLE GENOME SHOTGUN SEQUENCE"/>
    <property type="match status" value="1"/>
</dbReference>
<accession>A0A9P6UN75</accession>
<dbReference type="InterPro" id="IPR051719">
    <property type="entry name" value="CASTOR_mTORC1"/>
</dbReference>
<dbReference type="InterPro" id="IPR045865">
    <property type="entry name" value="ACT-like_dom_sf"/>
</dbReference>
<feature type="region of interest" description="Disordered" evidence="1">
    <location>
        <begin position="156"/>
        <end position="201"/>
    </location>
</feature>
<feature type="compositionally biased region" description="Basic and acidic residues" evidence="1">
    <location>
        <begin position="409"/>
        <end position="418"/>
    </location>
</feature>
<feature type="domain" description="CASTOR ACT" evidence="2">
    <location>
        <begin position="47"/>
        <end position="105"/>
    </location>
</feature>
<sequence length="432" mass="47175">MKLVLFPSGPRHFFSYTETDKEVSLILDEEHIRGFPANTINVCRVIWRAVQIEPGESGLGAEEVISQVSKSLADVNISIMQISTYDADFTLLPECDLEKALECLSSIFPISNNPLEDLGLQASDLNSWESSYPKSPTEINSLQDALLLESAPKSRQASLTSGATESPNEDPLELEPPMIGSLSLNDTPDQTSTSAPATAKARHPFNVNYPQRLHITSMEESLMDVLAIKLLESIFFDSRMDRFFSFTRTDTTLSIIMDDATLSLFPDHTLNTHAGDWRLIAIGDGPLGFDECGIVSEFSKPLAENGISLFYLSTFSSDYIMVNDQDFEQAVTCLHKTASVTSEGEMPPSTSATDQGIATLKGGGGGGGDSSDDDDDNGDFDEEDQDDHSTYSSDSGNESDTSSEMDPDDISHDLKQHEDDLEIVFAEESIST</sequence>
<dbReference type="PANTHER" id="PTHR31131:SF6">
    <property type="entry name" value="CASTOR ACT DOMAIN-CONTAINING PROTEIN"/>
    <property type="match status" value="1"/>
</dbReference>